<name>A0A1D8NQL9_YARLL</name>
<organism evidence="4 6">
    <name type="scientific">Yarrowia lipolytica</name>
    <name type="common">Candida lipolytica</name>
    <dbReference type="NCBI Taxonomy" id="4952"/>
    <lineage>
        <taxon>Eukaryota</taxon>
        <taxon>Fungi</taxon>
        <taxon>Dikarya</taxon>
        <taxon>Ascomycota</taxon>
        <taxon>Saccharomycotina</taxon>
        <taxon>Dipodascomycetes</taxon>
        <taxon>Dipodascales</taxon>
        <taxon>Dipodascales incertae sedis</taxon>
        <taxon>Yarrowia</taxon>
    </lineage>
</organism>
<evidence type="ECO:0000256" key="1">
    <source>
        <dbReference type="ARBA" id="ARBA00009649"/>
    </source>
</evidence>
<dbReference type="PANTHER" id="PTHR19134">
    <property type="entry name" value="RECEPTOR-TYPE TYROSINE-PROTEIN PHOSPHATASE"/>
    <property type="match status" value="1"/>
</dbReference>
<gene>
    <name evidence="5" type="ORF">B0I71DRAFT_126838</name>
    <name evidence="4" type="ORF">YALI1_F38595g</name>
</gene>
<evidence type="ECO:0000259" key="3">
    <source>
        <dbReference type="PROSITE" id="PS50056"/>
    </source>
</evidence>
<dbReference type="GO" id="GO:0004725">
    <property type="term" value="F:protein tyrosine phosphatase activity"/>
    <property type="evidence" value="ECO:0007669"/>
    <property type="project" value="InterPro"/>
</dbReference>
<dbReference type="OMA" id="TMICGNI"/>
<dbReference type="PANTHER" id="PTHR19134:SF449">
    <property type="entry name" value="TYROSINE-PROTEIN PHOSPHATASE 1"/>
    <property type="match status" value="1"/>
</dbReference>
<dbReference type="SMART" id="SM00404">
    <property type="entry name" value="PTPc_motif"/>
    <property type="match status" value="1"/>
</dbReference>
<evidence type="ECO:0000313" key="6">
    <source>
        <dbReference type="Proteomes" id="UP000182444"/>
    </source>
</evidence>
<dbReference type="Proteomes" id="UP000182444">
    <property type="component" value="Chromosome 1F"/>
</dbReference>
<proteinExistence type="inferred from homology"/>
<sequence>MGHLDFLAMERQLLSYKLPLFRRTFAIMSRSIQESFSLLNQREKDRLKRVSQKEGLANPDRNRYSNIIPWDHTRIKLRTSKDGNNYINANRVTLVAKKNTKTYHKTYIATQGPLRQTAGHFWQMVHDTTTEQGQESDKPTVVIQVTPFEDNHGERCCQYYISRKGQVFEVDGEGDVLTVEVKDNSEVGPTKVTEFLVTKGSTGKVKRVVHYYYPNWADFSAPGVNTDIDDIVKSAGPITDSPPIVHCSAGVGRTGTYIVADFLTTFQKELQGEDIVCSLVDQMRQQRSHMVQTISQYEYLHSLQTELLH</sequence>
<protein>
    <submittedName>
        <fullName evidence="5">Protein-tyrosine phosphatase-like protein</fullName>
    </submittedName>
</protein>
<dbReference type="InterPro" id="IPR016130">
    <property type="entry name" value="Tyr_Pase_AS"/>
</dbReference>
<feature type="domain" description="Tyrosine specific protein phosphatases" evidence="3">
    <location>
        <begin position="224"/>
        <end position="298"/>
    </location>
</feature>
<dbReference type="InterPro" id="IPR029021">
    <property type="entry name" value="Prot-tyrosine_phosphatase-like"/>
</dbReference>
<evidence type="ECO:0000313" key="7">
    <source>
        <dbReference type="Proteomes" id="UP000256601"/>
    </source>
</evidence>
<dbReference type="VEuPathDB" id="FungiDB:YALI0_F30943g"/>
<evidence type="ECO:0000259" key="2">
    <source>
        <dbReference type="PROSITE" id="PS50055"/>
    </source>
</evidence>
<evidence type="ECO:0000313" key="5">
    <source>
        <dbReference type="EMBL" id="RDW28887.1"/>
    </source>
</evidence>
<dbReference type="GeneID" id="2907915"/>
<dbReference type="AlphaFoldDB" id="A0A1D8NQL9"/>
<dbReference type="Pfam" id="PF00102">
    <property type="entry name" value="Y_phosphatase"/>
    <property type="match status" value="1"/>
</dbReference>
<evidence type="ECO:0000313" key="4">
    <source>
        <dbReference type="EMBL" id="AOW07933.1"/>
    </source>
</evidence>
<dbReference type="CDD" id="cd18533">
    <property type="entry name" value="PTP_fungal"/>
    <property type="match status" value="1"/>
</dbReference>
<dbReference type="InterPro" id="IPR003595">
    <property type="entry name" value="Tyr_Pase_cat"/>
</dbReference>
<reference evidence="5 7" key="2">
    <citation type="submission" date="2018-07" db="EMBL/GenBank/DDBJ databases">
        <title>Draft Genome Assemblies for Five Robust Yarrowia lipolytica Strains Exhibiting High Lipid Production and Pentose Sugar Utilization and Sugar Alcohol Secretion from Undetoxified Lignocellulosic Biomass Hydrolysates.</title>
        <authorList>
            <consortium name="DOE Joint Genome Institute"/>
            <person name="Walker C."/>
            <person name="Ryu S."/>
            <person name="Na H."/>
            <person name="Zane M."/>
            <person name="LaButti K."/>
            <person name="Lipzen A."/>
            <person name="Haridas S."/>
            <person name="Barry K."/>
            <person name="Grigoriev I.V."/>
            <person name="Quarterman J."/>
            <person name="Slininger P."/>
            <person name="Dien B."/>
            <person name="Trinh C.T."/>
        </authorList>
    </citation>
    <scope>NUCLEOTIDE SEQUENCE [LARGE SCALE GENOMIC DNA]</scope>
    <source>
        <strain evidence="5 7">YB392</strain>
    </source>
</reference>
<dbReference type="InterPro" id="IPR000242">
    <property type="entry name" value="PTP_cat"/>
</dbReference>
<dbReference type="VEuPathDB" id="FungiDB:YALI1_F38595g"/>
<dbReference type="Gene3D" id="3.90.190.10">
    <property type="entry name" value="Protein tyrosine phosphatase superfamily"/>
    <property type="match status" value="1"/>
</dbReference>
<dbReference type="PROSITE" id="PS50055">
    <property type="entry name" value="TYR_PHOSPHATASE_PTP"/>
    <property type="match status" value="1"/>
</dbReference>
<dbReference type="SMART" id="SM00194">
    <property type="entry name" value="PTPc"/>
    <property type="match status" value="1"/>
</dbReference>
<dbReference type="SUPFAM" id="SSF52799">
    <property type="entry name" value="(Phosphotyrosine protein) phosphatases II"/>
    <property type="match status" value="1"/>
</dbReference>
<dbReference type="InterPro" id="IPR000387">
    <property type="entry name" value="Tyr_Pase_dom"/>
</dbReference>
<dbReference type="PROSITE" id="PS50056">
    <property type="entry name" value="TYR_PHOSPHATASE_2"/>
    <property type="match status" value="1"/>
</dbReference>
<comment type="similarity">
    <text evidence="1">Belongs to the protein-tyrosine phosphatase family. Non-receptor class subfamily.</text>
</comment>
<dbReference type="Proteomes" id="UP000256601">
    <property type="component" value="Unassembled WGS sequence"/>
</dbReference>
<feature type="domain" description="Tyrosine-protein phosphatase" evidence="2">
    <location>
        <begin position="32"/>
        <end position="307"/>
    </location>
</feature>
<dbReference type="PRINTS" id="PR00700">
    <property type="entry name" value="PRTYPHPHTASE"/>
</dbReference>
<accession>A0A1D8NQL9</accession>
<dbReference type="KEGG" id="yli:2907915"/>
<reference evidence="4 6" key="1">
    <citation type="journal article" date="2016" name="PLoS ONE">
        <title>Sequence Assembly of Yarrowia lipolytica Strain W29/CLIB89 Shows Transposable Element Diversity.</title>
        <authorList>
            <person name="Magnan C."/>
            <person name="Yu J."/>
            <person name="Chang I."/>
            <person name="Jahn E."/>
            <person name="Kanomata Y."/>
            <person name="Wu J."/>
            <person name="Zeller M."/>
            <person name="Oakes M."/>
            <person name="Baldi P."/>
            <person name="Sandmeyer S."/>
        </authorList>
    </citation>
    <scope>NUCLEOTIDE SEQUENCE [LARGE SCALE GENOMIC DNA]</scope>
    <source>
        <strain evidence="4">CLIB89</strain>
        <strain evidence="6">CLIB89(W29)</strain>
    </source>
</reference>
<dbReference type="InterPro" id="IPR050348">
    <property type="entry name" value="Protein-Tyr_Phosphatase"/>
</dbReference>
<dbReference type="eggNOG" id="KOG0791">
    <property type="taxonomic scope" value="Eukaryota"/>
</dbReference>
<dbReference type="EMBL" id="CP017558">
    <property type="protein sequence ID" value="AOW07933.1"/>
    <property type="molecule type" value="Genomic_DNA"/>
</dbReference>
<dbReference type="EMBL" id="KZ858949">
    <property type="protein sequence ID" value="RDW28887.1"/>
    <property type="molecule type" value="Genomic_DNA"/>
</dbReference>
<dbReference type="PROSITE" id="PS00383">
    <property type="entry name" value="TYR_PHOSPHATASE_1"/>
    <property type="match status" value="1"/>
</dbReference>